<accession>A0A8S2XYI9</accession>
<proteinExistence type="predicted"/>
<evidence type="ECO:0000313" key="4">
    <source>
        <dbReference type="Proteomes" id="UP000681720"/>
    </source>
</evidence>
<evidence type="ECO:0000256" key="1">
    <source>
        <dbReference type="SAM" id="MobiDB-lite"/>
    </source>
</evidence>
<name>A0A8S2XYI9_9BILA</name>
<evidence type="ECO:0000313" key="2">
    <source>
        <dbReference type="EMBL" id="CAF4390860.1"/>
    </source>
</evidence>
<protein>
    <submittedName>
        <fullName evidence="3">Uncharacterized protein</fullName>
    </submittedName>
</protein>
<feature type="non-terminal residue" evidence="3">
    <location>
        <position position="1"/>
    </location>
</feature>
<evidence type="ECO:0000313" key="3">
    <source>
        <dbReference type="EMBL" id="CAF4526159.1"/>
    </source>
</evidence>
<comment type="caution">
    <text evidence="3">The sequence shown here is derived from an EMBL/GenBank/DDBJ whole genome shotgun (WGS) entry which is preliminary data.</text>
</comment>
<organism evidence="3 4">
    <name type="scientific">Rotaria magnacalcarata</name>
    <dbReference type="NCBI Taxonomy" id="392030"/>
    <lineage>
        <taxon>Eukaryota</taxon>
        <taxon>Metazoa</taxon>
        <taxon>Spiralia</taxon>
        <taxon>Gnathifera</taxon>
        <taxon>Rotifera</taxon>
        <taxon>Eurotatoria</taxon>
        <taxon>Bdelloidea</taxon>
        <taxon>Philodinida</taxon>
        <taxon>Philodinidae</taxon>
        <taxon>Rotaria</taxon>
    </lineage>
</organism>
<feature type="non-terminal residue" evidence="3">
    <location>
        <position position="81"/>
    </location>
</feature>
<dbReference type="EMBL" id="CAJOBJ010087370">
    <property type="protein sequence ID" value="CAF4526159.1"/>
    <property type="molecule type" value="Genomic_DNA"/>
</dbReference>
<feature type="region of interest" description="Disordered" evidence="1">
    <location>
        <begin position="1"/>
        <end position="81"/>
    </location>
</feature>
<feature type="compositionally biased region" description="Low complexity" evidence="1">
    <location>
        <begin position="45"/>
        <end position="56"/>
    </location>
</feature>
<feature type="compositionally biased region" description="Basic and acidic residues" evidence="1">
    <location>
        <begin position="1"/>
        <end position="11"/>
    </location>
</feature>
<dbReference type="Proteomes" id="UP000681967">
    <property type="component" value="Unassembled WGS sequence"/>
</dbReference>
<feature type="compositionally biased region" description="Polar residues" evidence="1">
    <location>
        <begin position="57"/>
        <end position="81"/>
    </location>
</feature>
<dbReference type="EMBL" id="CAJOBH010053695">
    <property type="protein sequence ID" value="CAF4390860.1"/>
    <property type="molecule type" value="Genomic_DNA"/>
</dbReference>
<reference evidence="3" key="1">
    <citation type="submission" date="2021-02" db="EMBL/GenBank/DDBJ databases">
        <authorList>
            <person name="Nowell W R."/>
        </authorList>
    </citation>
    <scope>NUCLEOTIDE SEQUENCE</scope>
</reference>
<dbReference type="Proteomes" id="UP000681720">
    <property type="component" value="Unassembled WGS sequence"/>
</dbReference>
<feature type="compositionally biased region" description="Polar residues" evidence="1">
    <location>
        <begin position="17"/>
        <end position="43"/>
    </location>
</feature>
<dbReference type="AlphaFoldDB" id="A0A8S2XYI9"/>
<sequence>VARPSNLEEHLTLPSKLPSNQMKNSTSRASLNDHQNASLSRFSMPTLLAPLTSTTSNDNHQLKMNNINSKKLQSQETISTY</sequence>
<gene>
    <name evidence="2" type="ORF">BYL167_LOCUS31140</name>
    <name evidence="3" type="ORF">GIL414_LOCUS35828</name>
</gene>